<reference evidence="7" key="2">
    <citation type="submission" date="2023-07" db="EMBL/GenBank/DDBJ databases">
        <authorList>
            <person name="Jung D.-H."/>
        </authorList>
    </citation>
    <scope>NUCLEOTIDE SEQUENCE [LARGE SCALE GENOMIC DNA]</scope>
    <source>
        <strain evidence="7">JA-25</strain>
    </source>
</reference>
<keyword evidence="3" id="KW-0378">Hydrolase</keyword>
<dbReference type="InterPro" id="IPR001279">
    <property type="entry name" value="Metallo-B-lactamas"/>
</dbReference>
<dbReference type="InterPro" id="IPR051013">
    <property type="entry name" value="MBL_superfamily_lactonases"/>
</dbReference>
<comment type="caution">
    <text evidence="6">The sequence shown here is derived from an EMBL/GenBank/DDBJ whole genome shotgun (WGS) entry which is preliminary data.</text>
</comment>
<evidence type="ECO:0000313" key="6">
    <source>
        <dbReference type="EMBL" id="NID12867.1"/>
    </source>
</evidence>
<dbReference type="Pfam" id="PF00753">
    <property type="entry name" value="Lactamase_B"/>
    <property type="match status" value="1"/>
</dbReference>
<keyword evidence="7" id="KW-1185">Reference proteome</keyword>
<keyword evidence="2" id="KW-0479">Metal-binding</keyword>
<proteinExistence type="inferred from homology"/>
<evidence type="ECO:0000256" key="1">
    <source>
        <dbReference type="ARBA" id="ARBA00007749"/>
    </source>
</evidence>
<evidence type="ECO:0000256" key="2">
    <source>
        <dbReference type="ARBA" id="ARBA00022723"/>
    </source>
</evidence>
<dbReference type="RefSeq" id="WP_166693566.1">
    <property type="nucleotide sequence ID" value="NZ_WAEL01000009.1"/>
</dbReference>
<reference evidence="7" key="1">
    <citation type="submission" date="2019-09" db="EMBL/GenBank/DDBJ databases">
        <authorList>
            <person name="Jung D.-H."/>
        </authorList>
    </citation>
    <scope>NUCLEOTIDE SEQUENCE [LARGE SCALE GENOMIC DNA]</scope>
    <source>
        <strain evidence="7">JA-25</strain>
    </source>
</reference>
<evidence type="ECO:0000259" key="5">
    <source>
        <dbReference type="SMART" id="SM00849"/>
    </source>
</evidence>
<keyword evidence="4" id="KW-0862">Zinc</keyword>
<dbReference type="PANTHER" id="PTHR42978:SF6">
    <property type="entry name" value="QUORUM-QUENCHING LACTONASE YTNP-RELATED"/>
    <property type="match status" value="1"/>
</dbReference>
<dbReference type="SMART" id="SM00849">
    <property type="entry name" value="Lactamase_B"/>
    <property type="match status" value="1"/>
</dbReference>
<organism evidence="6 7">
    <name type="scientific">Fibrivirga algicola</name>
    <dbReference type="NCBI Taxonomy" id="2950420"/>
    <lineage>
        <taxon>Bacteria</taxon>
        <taxon>Pseudomonadati</taxon>
        <taxon>Bacteroidota</taxon>
        <taxon>Cytophagia</taxon>
        <taxon>Cytophagales</taxon>
        <taxon>Spirosomataceae</taxon>
        <taxon>Fibrivirga</taxon>
    </lineage>
</organism>
<dbReference type="InterPro" id="IPR036866">
    <property type="entry name" value="RibonucZ/Hydroxyglut_hydro"/>
</dbReference>
<evidence type="ECO:0000256" key="3">
    <source>
        <dbReference type="ARBA" id="ARBA00022801"/>
    </source>
</evidence>
<dbReference type="Gene3D" id="3.60.15.10">
    <property type="entry name" value="Ribonuclease Z/Hydroxyacylglutathione hydrolase-like"/>
    <property type="match status" value="1"/>
</dbReference>
<gene>
    <name evidence="6" type="ORF">F7231_22035</name>
</gene>
<name>A0ABX0QL47_9BACT</name>
<feature type="domain" description="Metallo-beta-lactamase" evidence="5">
    <location>
        <begin position="34"/>
        <end position="231"/>
    </location>
</feature>
<dbReference type="SUPFAM" id="SSF56281">
    <property type="entry name" value="Metallo-hydrolase/oxidoreductase"/>
    <property type="match status" value="1"/>
</dbReference>
<evidence type="ECO:0000256" key="4">
    <source>
        <dbReference type="ARBA" id="ARBA00022833"/>
    </source>
</evidence>
<dbReference type="Proteomes" id="UP000606008">
    <property type="component" value="Unassembled WGS sequence"/>
</dbReference>
<sequence>MRIIPLKDGDFLVNKHKEFALLTATEPAIGIRMAVQPFLVLIDDEAILLDAGVGWQTNDKSTLLMNLAAVDVQSGAITRVLLTHLHKDHVDGLILTGPAGFHLAFPQARVYLQRREYAHALTKKGSPSYDFDKLEFLIKHAPITWLDADEGFITPKITFQVVGGHTPFHQVFWVTSEGETAFYGGDNLPQAAYLAVPMAYKADDDGKKAMGWRKQWQRQAKANNWHLLLYHDRQHPIIRL</sequence>
<evidence type="ECO:0000313" key="7">
    <source>
        <dbReference type="Proteomes" id="UP000606008"/>
    </source>
</evidence>
<dbReference type="PANTHER" id="PTHR42978">
    <property type="entry name" value="QUORUM-QUENCHING LACTONASE YTNP-RELATED-RELATED"/>
    <property type="match status" value="1"/>
</dbReference>
<dbReference type="EMBL" id="WAEL01000009">
    <property type="protein sequence ID" value="NID12867.1"/>
    <property type="molecule type" value="Genomic_DNA"/>
</dbReference>
<comment type="similarity">
    <text evidence="1">Belongs to the metallo-beta-lactamase superfamily.</text>
</comment>
<accession>A0ABX0QL47</accession>
<protein>
    <submittedName>
        <fullName evidence="6">MBL fold metallo-hydrolase</fullName>
    </submittedName>
</protein>